<evidence type="ECO:0000313" key="1">
    <source>
        <dbReference type="EMBL" id="RRH71388.1"/>
    </source>
</evidence>
<evidence type="ECO:0000313" key="2">
    <source>
        <dbReference type="Proteomes" id="UP000282125"/>
    </source>
</evidence>
<evidence type="ECO:0008006" key="3">
    <source>
        <dbReference type="Google" id="ProtNLM"/>
    </source>
</evidence>
<dbReference type="EMBL" id="RRAZ01000030">
    <property type="protein sequence ID" value="RRH71388.1"/>
    <property type="molecule type" value="Genomic_DNA"/>
</dbReference>
<gene>
    <name evidence="1" type="ORF">EG244_16360</name>
</gene>
<dbReference type="RefSeq" id="WP_124966254.1">
    <property type="nucleotide sequence ID" value="NZ_RRAZ01000030.1"/>
</dbReference>
<sequence>MNTAAHLRPVTDDQLDRYPIPVGVRLESHGWFQFHHSWWRSSDFRRDADREVRAVWLDLICGSQDEDPVGTLPVADKDLAWIARISLEDWQRLMQRPVTPLYGWKRCVCSDGRIRLYHPKLLTVTQGAAKSATDAEDRRAADRERKRLKELPDRIIRAGGSRRMAENPAYILRLDQWLMDNIGEGKSRTVRVVLSGMEALEIGSN</sequence>
<keyword evidence="2" id="KW-1185">Reference proteome</keyword>
<comment type="caution">
    <text evidence="1">The sequence shown here is derived from an EMBL/GenBank/DDBJ whole genome shotgun (WGS) entry which is preliminary data.</text>
</comment>
<name>A0A3P3DFS5_9RHOB</name>
<dbReference type="AlphaFoldDB" id="A0A3P3DFS5"/>
<dbReference type="OrthoDB" id="7828060at2"/>
<protein>
    <recommendedName>
        <fullName evidence="3">DUF1376 domain-containing protein</fullName>
    </recommendedName>
</protein>
<proteinExistence type="predicted"/>
<organism evidence="1 2">
    <name type="scientific">Falsigemmobacter faecalis</name>
    <dbReference type="NCBI Taxonomy" id="2488730"/>
    <lineage>
        <taxon>Bacteria</taxon>
        <taxon>Pseudomonadati</taxon>
        <taxon>Pseudomonadota</taxon>
        <taxon>Alphaproteobacteria</taxon>
        <taxon>Rhodobacterales</taxon>
        <taxon>Paracoccaceae</taxon>
        <taxon>Falsigemmobacter</taxon>
    </lineage>
</organism>
<dbReference type="Proteomes" id="UP000282125">
    <property type="component" value="Unassembled WGS sequence"/>
</dbReference>
<accession>A0A3P3DFS5</accession>
<reference evidence="1 2" key="1">
    <citation type="submission" date="2018-11" db="EMBL/GenBank/DDBJ databases">
        <title>Gemmobacter sp. nov., YIM 102744-1 draft genome.</title>
        <authorList>
            <person name="Li G."/>
            <person name="Jiang Y."/>
        </authorList>
    </citation>
    <scope>NUCLEOTIDE SEQUENCE [LARGE SCALE GENOMIC DNA]</scope>
    <source>
        <strain evidence="1 2">YIM 102744-1</strain>
    </source>
</reference>